<keyword evidence="2" id="KW-1185">Reference proteome</keyword>
<evidence type="ECO:0008006" key="3">
    <source>
        <dbReference type="Google" id="ProtNLM"/>
    </source>
</evidence>
<dbReference type="GeneID" id="31356304"/>
<proteinExistence type="predicted"/>
<sequence length="116" mass="13702">MIDYRRDGSEDLDLLLVVRHKVIINTDHKNIKFLREQYAIGINSRINRWLQFIELFDPTLHYIKGETNVVPDGLSRYTVGVNVNTLRVSYDNDLLDDIRYGYDLESKMIENNEIKL</sequence>
<reference evidence="1 2" key="1">
    <citation type="journal article" date="2011" name="Genome Res.">
        <title>Phylogeny-wide analysis of social amoeba genomes highlights ancient origins for complex intercellular communication.</title>
        <authorList>
            <person name="Heidel A.J."/>
            <person name="Lawal H.M."/>
            <person name="Felder M."/>
            <person name="Schilde C."/>
            <person name="Helps N.R."/>
            <person name="Tunggal B."/>
            <person name="Rivero F."/>
            <person name="John U."/>
            <person name="Schleicher M."/>
            <person name="Eichinger L."/>
            <person name="Platzer M."/>
            <person name="Noegel A.A."/>
            <person name="Schaap P."/>
            <person name="Gloeckner G."/>
        </authorList>
    </citation>
    <scope>NUCLEOTIDE SEQUENCE [LARGE SCALE GENOMIC DNA]</scope>
    <source>
        <strain evidence="2">ATCC 26659 / Pp 5 / PN500</strain>
    </source>
</reference>
<name>D3AXE2_HETP5</name>
<dbReference type="InParanoid" id="D3AXE2"/>
<comment type="caution">
    <text evidence="1">The sequence shown here is derived from an EMBL/GenBank/DDBJ whole genome shotgun (WGS) entry which is preliminary data.</text>
</comment>
<accession>D3AXE2</accession>
<evidence type="ECO:0000313" key="2">
    <source>
        <dbReference type="Proteomes" id="UP000001396"/>
    </source>
</evidence>
<dbReference type="AlphaFoldDB" id="D3AXE2"/>
<gene>
    <name evidence="1" type="ORF">PPL_00773</name>
</gene>
<protein>
    <recommendedName>
        <fullName evidence="3">Reverse transcriptase RNase H-like domain-containing protein</fullName>
    </recommendedName>
</protein>
<dbReference type="EMBL" id="ADBJ01000003">
    <property type="protein sequence ID" value="EFA86211.1"/>
    <property type="molecule type" value="Genomic_DNA"/>
</dbReference>
<dbReference type="RefSeq" id="XP_020438316.1">
    <property type="nucleotide sequence ID" value="XM_020571793.1"/>
</dbReference>
<evidence type="ECO:0000313" key="1">
    <source>
        <dbReference type="EMBL" id="EFA86211.1"/>
    </source>
</evidence>
<dbReference type="Proteomes" id="UP000001396">
    <property type="component" value="Unassembled WGS sequence"/>
</dbReference>
<organism evidence="1 2">
    <name type="scientific">Heterostelium pallidum (strain ATCC 26659 / Pp 5 / PN500)</name>
    <name type="common">Cellular slime mold</name>
    <name type="synonym">Polysphondylium pallidum</name>
    <dbReference type="NCBI Taxonomy" id="670386"/>
    <lineage>
        <taxon>Eukaryota</taxon>
        <taxon>Amoebozoa</taxon>
        <taxon>Evosea</taxon>
        <taxon>Eumycetozoa</taxon>
        <taxon>Dictyostelia</taxon>
        <taxon>Acytosteliales</taxon>
        <taxon>Acytosteliaceae</taxon>
        <taxon>Heterostelium</taxon>
    </lineage>
</organism>